<dbReference type="SUPFAM" id="SSF56502">
    <property type="entry name" value="gp120 core"/>
    <property type="match status" value="1"/>
</dbReference>
<evidence type="ECO:0000256" key="7">
    <source>
        <dbReference type="ARBA" id="ARBA00023136"/>
    </source>
</evidence>
<keyword evidence="4" id="KW-1162">Viral penetration into host cytoplasm</keyword>
<sequence length="166" mass="19094">DSASGINSTIVKWSSSRRCDNNSDLKICQTMPKSYLYSLIKLSQLIVQGPNNNTRKSMRIGPGQTFYATGDIIGDIRQAHCNISGEEWNETLEGVKEKLKEHFPVETSHLHQPQEGPRNYTHSFNCRGEFFYCNHQDCLIVWVLEIHLTSMRINNFTVQRRTHDPP</sequence>
<dbReference type="GO" id="GO:0039663">
    <property type="term" value="P:membrane fusion involved in viral entry into host cell"/>
    <property type="evidence" value="ECO:0007669"/>
    <property type="project" value="UniProtKB-KW"/>
</dbReference>
<evidence type="ECO:0000256" key="6">
    <source>
        <dbReference type="ARBA" id="ARBA00022844"/>
    </source>
</evidence>
<protein>
    <submittedName>
        <fullName evidence="12">Envelope glycoprotein</fullName>
    </submittedName>
</protein>
<evidence type="ECO:0000256" key="1">
    <source>
        <dbReference type="ARBA" id="ARBA00004182"/>
    </source>
</evidence>
<dbReference type="GO" id="GO:0046718">
    <property type="term" value="P:symbiont entry into host cell"/>
    <property type="evidence" value="ECO:0007669"/>
    <property type="project" value="UniProtKB-KW"/>
</dbReference>
<keyword evidence="6" id="KW-0946">Virion</keyword>
<comment type="subcellular location">
    <subcellularLocation>
        <location evidence="1">Virion membrane</location>
    </subcellularLocation>
</comment>
<dbReference type="GO" id="GO:0055036">
    <property type="term" value="C:virion membrane"/>
    <property type="evidence" value="ECO:0007669"/>
    <property type="project" value="UniProtKB-SubCell"/>
</dbReference>
<keyword evidence="7" id="KW-0472">Membrane</keyword>
<reference evidence="12" key="1">
    <citation type="submission" date="2005-03" db="EMBL/GenBank/DDBJ databases">
        <title>Genetic Diversity of HIV-1 Subtypes Circulating in Northern Kenya.</title>
        <authorList>
            <person name="Khamadi S.A."/>
            <person name="Ochieng W."/>
            <person name="Lihana R.W."/>
            <person name="Kiptoo M.K."/>
            <person name="Kinyua J.G."/>
            <person name="Lagat N."/>
            <person name="Muriuki J."/>
            <person name="Mwangi J."/>
            <person name="Pelle R."/>
            <person name="Muigai A."/>
            <person name="Carter J."/>
            <person name="Yamada R."/>
            <person name="Mpoke S."/>
        </authorList>
    </citation>
    <scope>NUCLEOTIDE SEQUENCE</scope>
    <source>
        <strain evidence="12">MYDH017</strain>
    </source>
</reference>
<keyword evidence="12" id="KW-0261">Viral envelope protein</keyword>
<evidence type="ECO:0000256" key="9">
    <source>
        <dbReference type="ARBA" id="ARBA00023180"/>
    </source>
</evidence>
<evidence type="ECO:0000256" key="5">
    <source>
        <dbReference type="ARBA" id="ARBA00022804"/>
    </source>
</evidence>
<dbReference type="InterPro" id="IPR036377">
    <property type="entry name" value="Gp120_core_sf"/>
</dbReference>
<feature type="non-terminal residue" evidence="12">
    <location>
        <position position="166"/>
    </location>
</feature>
<organism evidence="12">
    <name type="scientific">Human immunodeficiency virus type 1</name>
    <name type="common">HIV-1</name>
    <dbReference type="NCBI Taxonomy" id="11676"/>
    <lineage>
        <taxon>Viruses</taxon>
        <taxon>Riboviria</taxon>
        <taxon>Pararnavirae</taxon>
        <taxon>Artverviricota</taxon>
        <taxon>Revtraviricetes</taxon>
        <taxon>Ortervirales</taxon>
        <taxon>Retroviridae</taxon>
        <taxon>Orthoretrovirinae</taxon>
        <taxon>Lentivirus</taxon>
        <taxon>Lentivirus humimdef1</taxon>
    </lineage>
</organism>
<gene>
    <name evidence="12" type="primary">env</name>
</gene>
<evidence type="ECO:0000256" key="10">
    <source>
        <dbReference type="ARBA" id="ARBA00023296"/>
    </source>
</evidence>
<keyword evidence="2" id="KW-1168">Fusion of virus membrane with host membrane</keyword>
<keyword evidence="8" id="KW-1015">Disulfide bond</keyword>
<dbReference type="Gene3D" id="2.170.40.20">
    <property type="entry name" value="Human immunodeficiency virus 1, Gp160, envelope glycoprotein"/>
    <property type="match status" value="1"/>
</dbReference>
<evidence type="ECO:0000256" key="3">
    <source>
        <dbReference type="ARBA" id="ARBA00022581"/>
    </source>
</evidence>
<proteinExistence type="predicted"/>
<feature type="domain" description="Human immunodeficiency virus 1 envelope glycoprotein Gp120" evidence="11">
    <location>
        <begin position="45"/>
        <end position="142"/>
    </location>
</feature>
<keyword evidence="3" id="KW-0945">Host-virus interaction</keyword>
<feature type="non-terminal residue" evidence="12">
    <location>
        <position position="1"/>
    </location>
</feature>
<keyword evidence="10" id="KW-1160">Virus entry into host cell</keyword>
<evidence type="ECO:0000256" key="8">
    <source>
        <dbReference type="ARBA" id="ARBA00023157"/>
    </source>
</evidence>
<dbReference type="GO" id="GO:0019031">
    <property type="term" value="C:viral envelope"/>
    <property type="evidence" value="ECO:0007669"/>
    <property type="project" value="UniProtKB-KW"/>
</dbReference>
<evidence type="ECO:0000313" key="12">
    <source>
        <dbReference type="EMBL" id="AAX55827.1"/>
    </source>
</evidence>
<organismHost>
    <name type="scientific">Homo sapiens</name>
    <name type="common">Human</name>
    <dbReference type="NCBI Taxonomy" id="9606"/>
</organismHost>
<evidence type="ECO:0000256" key="2">
    <source>
        <dbReference type="ARBA" id="ARBA00022506"/>
    </source>
</evidence>
<evidence type="ECO:0000256" key="4">
    <source>
        <dbReference type="ARBA" id="ARBA00022595"/>
    </source>
</evidence>
<keyword evidence="5" id="KW-1161">Viral attachment to host cell</keyword>
<dbReference type="InterPro" id="IPR000777">
    <property type="entry name" value="HIV1_Gp120"/>
</dbReference>
<dbReference type="GO" id="GO:0019062">
    <property type="term" value="P:virion attachment to host cell"/>
    <property type="evidence" value="ECO:0007669"/>
    <property type="project" value="UniProtKB-KW"/>
</dbReference>
<dbReference type="EMBL" id="AY952790">
    <property type="protein sequence ID" value="AAX55827.1"/>
    <property type="molecule type" value="Genomic_DNA"/>
</dbReference>
<accession>Q58GQ8</accession>
<evidence type="ECO:0000259" key="11">
    <source>
        <dbReference type="Pfam" id="PF00516"/>
    </source>
</evidence>
<dbReference type="Pfam" id="PF00516">
    <property type="entry name" value="GP120"/>
    <property type="match status" value="1"/>
</dbReference>
<keyword evidence="9" id="KW-0325">Glycoprotein</keyword>
<name>Q58GQ8_HV1</name>